<gene>
    <name evidence="1" type="ORF">GCM10011391_34870</name>
</gene>
<organism evidence="1 2">
    <name type="scientific">Pullulanibacillus camelliae</name>
    <dbReference type="NCBI Taxonomy" id="1707096"/>
    <lineage>
        <taxon>Bacteria</taxon>
        <taxon>Bacillati</taxon>
        <taxon>Bacillota</taxon>
        <taxon>Bacilli</taxon>
        <taxon>Bacillales</taxon>
        <taxon>Sporolactobacillaceae</taxon>
        <taxon>Pullulanibacillus</taxon>
    </lineage>
</organism>
<dbReference type="InterPro" id="IPR025236">
    <property type="entry name" value="SR1P"/>
</dbReference>
<reference evidence="1" key="1">
    <citation type="journal article" date="2014" name="Int. J. Syst. Evol. Microbiol.">
        <title>Complete genome sequence of Corynebacterium casei LMG S-19264T (=DSM 44701T), isolated from a smear-ripened cheese.</title>
        <authorList>
            <consortium name="US DOE Joint Genome Institute (JGI-PGF)"/>
            <person name="Walter F."/>
            <person name="Albersmeier A."/>
            <person name="Kalinowski J."/>
            <person name="Ruckert C."/>
        </authorList>
    </citation>
    <scope>NUCLEOTIDE SEQUENCE</scope>
    <source>
        <strain evidence="1">CGMCC 1.15371</strain>
    </source>
</reference>
<comment type="caution">
    <text evidence="1">The sequence shown here is derived from an EMBL/GenBank/DDBJ whole genome shotgun (WGS) entry which is preliminary data.</text>
</comment>
<evidence type="ECO:0008006" key="3">
    <source>
        <dbReference type="Google" id="ProtNLM"/>
    </source>
</evidence>
<dbReference type="AlphaFoldDB" id="A0A8J2YMP1"/>
<dbReference type="Proteomes" id="UP000628775">
    <property type="component" value="Unassembled WGS sequence"/>
</dbReference>
<evidence type="ECO:0000313" key="2">
    <source>
        <dbReference type="Proteomes" id="UP000628775"/>
    </source>
</evidence>
<reference evidence="1" key="2">
    <citation type="submission" date="2020-09" db="EMBL/GenBank/DDBJ databases">
        <authorList>
            <person name="Sun Q."/>
            <person name="Zhou Y."/>
        </authorList>
    </citation>
    <scope>NUCLEOTIDE SEQUENCE</scope>
    <source>
        <strain evidence="1">CGMCC 1.15371</strain>
    </source>
</reference>
<keyword evidence="2" id="KW-1185">Reference proteome</keyword>
<name>A0A8J2YMP1_9BACL</name>
<dbReference type="Pfam" id="PF13790">
    <property type="entry name" value="SR1P"/>
    <property type="match status" value="1"/>
</dbReference>
<dbReference type="EMBL" id="BMIR01000022">
    <property type="protein sequence ID" value="GGE53007.1"/>
    <property type="molecule type" value="Genomic_DNA"/>
</dbReference>
<evidence type="ECO:0000313" key="1">
    <source>
        <dbReference type="EMBL" id="GGE53007.1"/>
    </source>
</evidence>
<sequence>MESSKGLPDMGVIVCSQCGNEIETIPTIKVVTLYGLCQGHECPLDQEMKEEDRRG</sequence>
<protein>
    <recommendedName>
        <fullName evidence="3">GapA-binding peptide SR1P</fullName>
    </recommendedName>
</protein>
<proteinExistence type="predicted"/>
<accession>A0A8J2YMP1</accession>
<dbReference type="RefSeq" id="WP_229672727.1">
    <property type="nucleotide sequence ID" value="NZ_BMIR01000022.1"/>
</dbReference>